<reference evidence="2 3" key="1">
    <citation type="submission" date="2020-07" db="EMBL/GenBank/DDBJ databases">
        <title>Comparative genomics of pyrophilous fungi reveals a link between fire events and developmental genes.</title>
        <authorList>
            <consortium name="DOE Joint Genome Institute"/>
            <person name="Steindorff A.S."/>
            <person name="Carver A."/>
            <person name="Calhoun S."/>
            <person name="Stillman K."/>
            <person name="Liu H."/>
            <person name="Lipzen A."/>
            <person name="Pangilinan J."/>
            <person name="Labutti K."/>
            <person name="Bruns T.D."/>
            <person name="Grigoriev I.V."/>
        </authorList>
    </citation>
    <scope>NUCLEOTIDE SEQUENCE [LARGE SCALE GENOMIC DNA]</scope>
    <source>
        <strain evidence="2 3">CBS 144469</strain>
    </source>
</reference>
<name>A0A8H6IBB0_9AGAR</name>
<dbReference type="Proteomes" id="UP000521943">
    <property type="component" value="Unassembled WGS sequence"/>
</dbReference>
<accession>A0A8H6IBB0</accession>
<protein>
    <submittedName>
        <fullName evidence="2">Uncharacterized protein</fullName>
    </submittedName>
</protein>
<organism evidence="2 3">
    <name type="scientific">Ephemerocybe angulata</name>
    <dbReference type="NCBI Taxonomy" id="980116"/>
    <lineage>
        <taxon>Eukaryota</taxon>
        <taxon>Fungi</taxon>
        <taxon>Dikarya</taxon>
        <taxon>Basidiomycota</taxon>
        <taxon>Agaricomycotina</taxon>
        <taxon>Agaricomycetes</taxon>
        <taxon>Agaricomycetidae</taxon>
        <taxon>Agaricales</taxon>
        <taxon>Agaricineae</taxon>
        <taxon>Psathyrellaceae</taxon>
        <taxon>Ephemerocybe</taxon>
    </lineage>
</organism>
<dbReference type="EMBL" id="JACGCI010000010">
    <property type="protein sequence ID" value="KAF6761033.1"/>
    <property type="molecule type" value="Genomic_DNA"/>
</dbReference>
<feature type="region of interest" description="Disordered" evidence="1">
    <location>
        <begin position="1"/>
        <end position="66"/>
    </location>
</feature>
<dbReference type="AlphaFoldDB" id="A0A8H6IBB0"/>
<keyword evidence="3" id="KW-1185">Reference proteome</keyword>
<comment type="caution">
    <text evidence="2">The sequence shown here is derived from an EMBL/GenBank/DDBJ whole genome shotgun (WGS) entry which is preliminary data.</text>
</comment>
<feature type="compositionally biased region" description="Polar residues" evidence="1">
    <location>
        <begin position="16"/>
        <end position="27"/>
    </location>
</feature>
<proteinExistence type="predicted"/>
<evidence type="ECO:0000313" key="3">
    <source>
        <dbReference type="Proteomes" id="UP000521943"/>
    </source>
</evidence>
<gene>
    <name evidence="2" type="ORF">DFP72DRAFT_842694</name>
</gene>
<feature type="compositionally biased region" description="Polar residues" evidence="1">
    <location>
        <begin position="40"/>
        <end position="50"/>
    </location>
</feature>
<evidence type="ECO:0000313" key="2">
    <source>
        <dbReference type="EMBL" id="KAF6761033.1"/>
    </source>
</evidence>
<evidence type="ECO:0000256" key="1">
    <source>
        <dbReference type="SAM" id="MobiDB-lite"/>
    </source>
</evidence>
<sequence>MSSGLVIRPHAKDLTSVRSTAPTSSPDADNRFPPRPVPQAQPSANATSLTYLPPTPPPAPFSGRSHIKERPVHIPAIRLLHRPFGRRPENPSNVKTLKKAAPPSVMPATRGRDRQARRIWETAIRIMGGVAGGCSFVYWAKAIRSHWPKRQRPCRGKYRISMPAAPSFAPGLSMLASTPGAVTWPLHVGVYSGRGAPVTGAPFAPVAPVSCGSGLSAPSCREPSS</sequence>
<feature type="region of interest" description="Disordered" evidence="1">
    <location>
        <begin position="83"/>
        <end position="114"/>
    </location>
</feature>